<feature type="domain" description="Thioredoxin" evidence="8">
    <location>
        <begin position="12"/>
        <end position="128"/>
    </location>
</feature>
<feature type="compositionally biased region" description="Basic and acidic residues" evidence="6">
    <location>
        <begin position="386"/>
        <end position="399"/>
    </location>
</feature>
<dbReference type="InterPro" id="IPR013766">
    <property type="entry name" value="Thioredoxin_domain"/>
</dbReference>
<evidence type="ECO:0000256" key="3">
    <source>
        <dbReference type="ARBA" id="ARBA00023157"/>
    </source>
</evidence>
<dbReference type="InterPro" id="IPR036249">
    <property type="entry name" value="Thioredoxin-like_sf"/>
</dbReference>
<dbReference type="InterPro" id="IPR051063">
    <property type="entry name" value="PDI"/>
</dbReference>
<evidence type="ECO:0000256" key="6">
    <source>
        <dbReference type="SAM" id="MobiDB-lite"/>
    </source>
</evidence>
<evidence type="ECO:0000256" key="5">
    <source>
        <dbReference type="ARBA" id="ARBA00023284"/>
    </source>
</evidence>
<proteinExistence type="predicted"/>
<dbReference type="RefSeq" id="XP_038777375.1">
    <property type="nucleotide sequence ID" value="XM_038921447.1"/>
</dbReference>
<dbReference type="PANTHER" id="PTHR45672">
    <property type="entry name" value="PROTEIN DISULFIDE-ISOMERASE C17H9.14C-RELATED"/>
    <property type="match status" value="1"/>
</dbReference>
<keyword evidence="7" id="KW-0732">Signal</keyword>
<evidence type="ECO:0000256" key="4">
    <source>
        <dbReference type="ARBA" id="ARBA00023235"/>
    </source>
</evidence>
<evidence type="ECO:0000259" key="8">
    <source>
        <dbReference type="PROSITE" id="PS51352"/>
    </source>
</evidence>
<feature type="signal peptide" evidence="7">
    <location>
        <begin position="1"/>
        <end position="20"/>
    </location>
</feature>
<keyword evidence="10" id="KW-1185">Reference proteome</keyword>
<comment type="catalytic activity">
    <reaction evidence="1">
        <text>Catalyzes the rearrangement of -S-S- bonds in proteins.</text>
        <dbReference type="EC" id="5.3.4.1"/>
    </reaction>
</comment>
<protein>
    <recommendedName>
        <fullName evidence="2">protein disulfide-isomerase</fullName>
        <ecNumber evidence="2">5.3.4.1</ecNumber>
    </recommendedName>
</protein>
<dbReference type="KEGG" id="bnn:FOA43_001124"/>
<dbReference type="EC" id="5.3.4.1" evidence="2"/>
<dbReference type="GeneID" id="62194525"/>
<feature type="compositionally biased region" description="Polar residues" evidence="6">
    <location>
        <begin position="374"/>
        <end position="383"/>
    </location>
</feature>
<dbReference type="SUPFAM" id="SSF52833">
    <property type="entry name" value="Thioredoxin-like"/>
    <property type="match status" value="2"/>
</dbReference>
<sequence>MKSLLISLVGIASCFSGACALEVSDADFDDVVLNSNKTSFVKVYASWCSHCKELAPAWEALEKAYKDSEEIQFIEIDGDRNKKFSKRFNVDSFPALKLFKQDDLTKPIEYEGTTELESLDNFVKENTKIEVAKPAKISRVVKLDDSSFDRLVSKNHKSAFIFFSSQNCEDCAIWENAWEKLADVFHLEMDKVIIGEVLKEGDEPVDYVTALFKVTSYPTIVFVDKGNTDKPELFAGLSRIEDLLDFLNEKLHTKRTATGELMASAGTIPQMDELMINYVKADIQDRQDMVEDVITELKKVDSTVYKYEIKYYARIISVLLSIDSRKFVTAELERLGNLKKDKDLGADAADRLQMKLNMLQLCDDALNGKPYSGEDTTAKSGKTTKVAKEANRVPEKDEL</sequence>
<dbReference type="GO" id="GO:0003756">
    <property type="term" value="F:protein disulfide isomerase activity"/>
    <property type="evidence" value="ECO:0007669"/>
    <property type="project" value="UniProtKB-EC"/>
</dbReference>
<dbReference type="Proteomes" id="UP000662931">
    <property type="component" value="Chromosome 1"/>
</dbReference>
<dbReference type="EMBL" id="CP064812">
    <property type="protein sequence ID" value="QPG73810.1"/>
    <property type="molecule type" value="Genomic_DNA"/>
</dbReference>
<feature type="region of interest" description="Disordered" evidence="6">
    <location>
        <begin position="370"/>
        <end position="399"/>
    </location>
</feature>
<dbReference type="GO" id="GO:0005783">
    <property type="term" value="C:endoplasmic reticulum"/>
    <property type="evidence" value="ECO:0007669"/>
    <property type="project" value="InterPro"/>
</dbReference>
<dbReference type="InterPro" id="IPR011679">
    <property type="entry name" value="ERp29_C"/>
</dbReference>
<dbReference type="InterPro" id="IPR036356">
    <property type="entry name" value="ERp29_C_sf"/>
</dbReference>
<evidence type="ECO:0000313" key="10">
    <source>
        <dbReference type="Proteomes" id="UP000662931"/>
    </source>
</evidence>
<dbReference type="PROSITE" id="PS51257">
    <property type="entry name" value="PROKAR_LIPOPROTEIN"/>
    <property type="match status" value="1"/>
</dbReference>
<accession>A0A875RNJ3</accession>
<dbReference type="AlphaFoldDB" id="A0A875RNJ3"/>
<dbReference type="Pfam" id="PF07749">
    <property type="entry name" value="ERp29"/>
    <property type="match status" value="1"/>
</dbReference>
<evidence type="ECO:0000313" key="9">
    <source>
        <dbReference type="EMBL" id="QPG73810.1"/>
    </source>
</evidence>
<dbReference type="OrthoDB" id="10264505at2759"/>
<dbReference type="Gene3D" id="3.40.30.10">
    <property type="entry name" value="Glutaredoxin"/>
    <property type="match status" value="2"/>
</dbReference>
<evidence type="ECO:0000256" key="1">
    <source>
        <dbReference type="ARBA" id="ARBA00001182"/>
    </source>
</evidence>
<dbReference type="SUPFAM" id="SSF47933">
    <property type="entry name" value="ERP29 C domain-like"/>
    <property type="match status" value="1"/>
</dbReference>
<reference evidence="9" key="1">
    <citation type="submission" date="2020-10" db="EMBL/GenBank/DDBJ databases">
        <authorList>
            <person name="Roach M.J.R."/>
        </authorList>
    </citation>
    <scope>NUCLEOTIDE SEQUENCE</scope>
    <source>
        <strain evidence="9">CBS 1945</strain>
    </source>
</reference>
<organism evidence="9 10">
    <name type="scientific">Eeniella nana</name>
    <name type="common">Yeast</name>
    <name type="synonym">Brettanomyces nanus</name>
    <dbReference type="NCBI Taxonomy" id="13502"/>
    <lineage>
        <taxon>Eukaryota</taxon>
        <taxon>Fungi</taxon>
        <taxon>Dikarya</taxon>
        <taxon>Ascomycota</taxon>
        <taxon>Saccharomycotina</taxon>
        <taxon>Pichiomycetes</taxon>
        <taxon>Pichiales</taxon>
        <taxon>Pichiaceae</taxon>
        <taxon>Brettanomyces</taxon>
    </lineage>
</organism>
<dbReference type="Gene3D" id="1.20.1150.12">
    <property type="entry name" value="Endoplasmic reticulum resident protein 29, C-terminal domain"/>
    <property type="match status" value="1"/>
</dbReference>
<dbReference type="GO" id="GO:0006457">
    <property type="term" value="P:protein folding"/>
    <property type="evidence" value="ECO:0007669"/>
    <property type="project" value="TreeGrafter"/>
</dbReference>
<evidence type="ECO:0000256" key="7">
    <source>
        <dbReference type="SAM" id="SignalP"/>
    </source>
</evidence>
<name>A0A875RNJ3_EENNA</name>
<evidence type="ECO:0000256" key="2">
    <source>
        <dbReference type="ARBA" id="ARBA00012723"/>
    </source>
</evidence>
<keyword evidence="4" id="KW-0413">Isomerase</keyword>
<keyword evidence="3" id="KW-1015">Disulfide bond</keyword>
<gene>
    <name evidence="9" type="ORF">FOA43_001124</name>
</gene>
<dbReference type="PROSITE" id="PS51352">
    <property type="entry name" value="THIOREDOXIN_2"/>
    <property type="match status" value="1"/>
</dbReference>
<feature type="chain" id="PRO_5034078728" description="protein disulfide-isomerase" evidence="7">
    <location>
        <begin position="21"/>
        <end position="399"/>
    </location>
</feature>
<dbReference type="CDD" id="cd02961">
    <property type="entry name" value="PDI_a_family"/>
    <property type="match status" value="1"/>
</dbReference>
<dbReference type="Pfam" id="PF00085">
    <property type="entry name" value="Thioredoxin"/>
    <property type="match status" value="2"/>
</dbReference>
<keyword evidence="5" id="KW-0676">Redox-active center</keyword>